<dbReference type="Gene3D" id="3.15.10.50">
    <property type="match status" value="1"/>
</dbReference>
<reference evidence="5" key="2">
    <citation type="submission" date="2020-01" db="EMBL/GenBank/DDBJ databases">
        <title>Draft genome sequence of the Termite Coptotermes fromosanus.</title>
        <authorList>
            <person name="Itakura S."/>
            <person name="Yosikawa Y."/>
            <person name="Umezawa K."/>
        </authorList>
    </citation>
    <scope>NUCLEOTIDE SEQUENCE [LARGE SCALE GENOMIC DNA]</scope>
</reference>
<feature type="region of interest" description="Disordered" evidence="1">
    <location>
        <begin position="24"/>
        <end position="68"/>
    </location>
</feature>
<dbReference type="InterPro" id="IPR038602">
    <property type="entry name" value="Mite_allergen_7_sf"/>
</dbReference>
<name>A0A6L2PAZ3_COPFO</name>
<keyword evidence="2" id="KW-0732">Signal</keyword>
<gene>
    <name evidence="4" type="ORF">Cfor_00635</name>
    <name evidence="3" type="ORF">Cfor_00853</name>
</gene>
<evidence type="ECO:0008006" key="6">
    <source>
        <dbReference type="Google" id="ProtNLM"/>
    </source>
</evidence>
<dbReference type="Proteomes" id="UP000502823">
    <property type="component" value="Unassembled WGS sequence"/>
</dbReference>
<keyword evidence="5" id="KW-1185">Reference proteome</keyword>
<dbReference type="EMBL" id="BLKM01003756">
    <property type="protein sequence ID" value="GFG29574.1"/>
    <property type="molecule type" value="Genomic_DNA"/>
</dbReference>
<organism evidence="3 5">
    <name type="scientific">Coptotermes formosanus</name>
    <name type="common">Formosan subterranean termite</name>
    <dbReference type="NCBI Taxonomy" id="36987"/>
    <lineage>
        <taxon>Eukaryota</taxon>
        <taxon>Metazoa</taxon>
        <taxon>Ecdysozoa</taxon>
        <taxon>Arthropoda</taxon>
        <taxon>Hexapoda</taxon>
        <taxon>Insecta</taxon>
        <taxon>Pterygota</taxon>
        <taxon>Neoptera</taxon>
        <taxon>Polyneoptera</taxon>
        <taxon>Dictyoptera</taxon>
        <taxon>Blattodea</taxon>
        <taxon>Blattoidea</taxon>
        <taxon>Termitoidae</taxon>
        <taxon>Rhinotermitidae</taxon>
        <taxon>Coptotermes</taxon>
    </lineage>
</organism>
<evidence type="ECO:0000313" key="5">
    <source>
        <dbReference type="Proteomes" id="UP000502823"/>
    </source>
</evidence>
<evidence type="ECO:0000313" key="4">
    <source>
        <dbReference type="EMBL" id="GFG30945.1"/>
    </source>
</evidence>
<dbReference type="AlphaFoldDB" id="A0A6L2PAZ3"/>
<dbReference type="InterPro" id="IPR020234">
    <property type="entry name" value="Mite_allergen_group-7"/>
</dbReference>
<sequence length="469" mass="52591">MTLMQVCLAVLLISGYFRIQASPTKSLSNKDTRRSSHTEDGSLEKRKELQTHPQTHNSSESESDVEDVKTSDRILVPLEGLAASLDQNTFVELTNLQLSIPADLQLGNINPDFSRMVLKVNSTIESLEIDGDYALFAKNVAILPFYNRGHIYVKLRNITVTGKTVLALTPAALLALDSDFAYTPQEANARVVPMSEITAAAEVYLSKDIVSGMLAALISKKVEAELNYYVGEQINLVLSQISVFTIGHKNSELVTNEQLTQNVQIGDLFDEMLVDAKKDIVESHKDELRIPSFHRNFSEKLESVTVNGTFSAEEGWLLGVSSFKRSANVSLSKSDEMFILSAILEFDALLMGYDKYVANFLKSNVTGKLEGRFIHRQFTIKVAMDPKEDGTCTSTLYEIKFFKVNGYRIQEITNIQPFEWLHIRINNWLIGFFQTGIIKDVEKVLATALRNSLSRFDCGEYIPSFKILQ</sequence>
<dbReference type="Pfam" id="PF16984">
    <property type="entry name" value="Grp7_allergen"/>
    <property type="match status" value="1"/>
</dbReference>
<proteinExistence type="predicted"/>
<dbReference type="EMBL" id="BLKM01007543">
    <property type="protein sequence ID" value="GFG30945.1"/>
    <property type="molecule type" value="Genomic_DNA"/>
</dbReference>
<protein>
    <recommendedName>
        <fullName evidence="6">Lipid-binding serum glycoprotein N-terminal domain-containing protein</fullName>
    </recommendedName>
</protein>
<comment type="caution">
    <text evidence="3">The sequence shown here is derived from an EMBL/GenBank/DDBJ whole genome shotgun (WGS) entry which is preliminary data.</text>
</comment>
<dbReference type="InParanoid" id="A0A6L2PAZ3"/>
<feature type="signal peptide" evidence="2">
    <location>
        <begin position="1"/>
        <end position="21"/>
    </location>
</feature>
<dbReference type="OrthoDB" id="8187668at2759"/>
<accession>A0A6L2PAZ3</accession>
<evidence type="ECO:0000256" key="2">
    <source>
        <dbReference type="SAM" id="SignalP"/>
    </source>
</evidence>
<reference evidence="3" key="1">
    <citation type="journal article" date="2020" name="J. Asia-Pac. Entomol.">
        <title>Draft genome sequence of the termite, Coptotermes formosanus: Genetic insights into the pyruvate dehydrogenase complex of the termite.</title>
        <authorList>
            <person name="Itakura S."/>
            <person name="Yosikawa Y."/>
            <person name="Togami Y."/>
            <person name="Umezawa K."/>
        </authorList>
    </citation>
    <scope>NUCLEOTIDE SEQUENCE</scope>
    <source>
        <tissue evidence="3">Head</tissue>
    </source>
</reference>
<feature type="compositionally biased region" description="Basic and acidic residues" evidence="1">
    <location>
        <begin position="28"/>
        <end position="50"/>
    </location>
</feature>
<evidence type="ECO:0000313" key="3">
    <source>
        <dbReference type="EMBL" id="GFG29574.1"/>
    </source>
</evidence>
<feature type="chain" id="PRO_5036181982" description="Lipid-binding serum glycoprotein N-terminal domain-containing protein" evidence="2">
    <location>
        <begin position="22"/>
        <end position="469"/>
    </location>
</feature>
<evidence type="ECO:0000256" key="1">
    <source>
        <dbReference type="SAM" id="MobiDB-lite"/>
    </source>
</evidence>